<name>A0AAD4M5M4_9AGAM</name>
<gene>
    <name evidence="1" type="ORF">B0F90DRAFT_199015</name>
</gene>
<protein>
    <submittedName>
        <fullName evidence="1">Uncharacterized protein</fullName>
    </submittedName>
</protein>
<dbReference type="AlphaFoldDB" id="A0AAD4M5M4"/>
<reference evidence="1" key="1">
    <citation type="journal article" date="2022" name="New Phytol.">
        <title>Evolutionary transition to the ectomycorrhizal habit in the genomes of a hyperdiverse lineage of mushroom-forming fungi.</title>
        <authorList>
            <person name="Looney B."/>
            <person name="Miyauchi S."/>
            <person name="Morin E."/>
            <person name="Drula E."/>
            <person name="Courty P.E."/>
            <person name="Kohler A."/>
            <person name="Kuo A."/>
            <person name="LaButti K."/>
            <person name="Pangilinan J."/>
            <person name="Lipzen A."/>
            <person name="Riley R."/>
            <person name="Andreopoulos W."/>
            <person name="He G."/>
            <person name="Johnson J."/>
            <person name="Nolan M."/>
            <person name="Tritt A."/>
            <person name="Barry K.W."/>
            <person name="Grigoriev I.V."/>
            <person name="Nagy L.G."/>
            <person name="Hibbett D."/>
            <person name="Henrissat B."/>
            <person name="Matheny P.B."/>
            <person name="Labbe J."/>
            <person name="Martin F.M."/>
        </authorList>
    </citation>
    <scope>NUCLEOTIDE SEQUENCE</scope>
    <source>
        <strain evidence="1">BPL690</strain>
    </source>
</reference>
<keyword evidence="2" id="KW-1185">Reference proteome</keyword>
<sequence length="103" mass="12126">MDRTLSLLTTSAQSRGLAHRLTRNLSFLHFGFHQYQDNTRYGATRPWDPHQKEYKPAREARPSQIKIDKFDSQCWGALEETARMAEGKSRLTLGRMEFRLRRT</sequence>
<organism evidence="1 2">
    <name type="scientific">Multifurca ochricompacta</name>
    <dbReference type="NCBI Taxonomy" id="376703"/>
    <lineage>
        <taxon>Eukaryota</taxon>
        <taxon>Fungi</taxon>
        <taxon>Dikarya</taxon>
        <taxon>Basidiomycota</taxon>
        <taxon>Agaricomycotina</taxon>
        <taxon>Agaricomycetes</taxon>
        <taxon>Russulales</taxon>
        <taxon>Russulaceae</taxon>
        <taxon>Multifurca</taxon>
    </lineage>
</organism>
<proteinExistence type="predicted"/>
<evidence type="ECO:0000313" key="2">
    <source>
        <dbReference type="Proteomes" id="UP001203297"/>
    </source>
</evidence>
<dbReference type="EMBL" id="WTXG01000011">
    <property type="protein sequence ID" value="KAI0302295.1"/>
    <property type="molecule type" value="Genomic_DNA"/>
</dbReference>
<dbReference type="Proteomes" id="UP001203297">
    <property type="component" value="Unassembled WGS sequence"/>
</dbReference>
<accession>A0AAD4M5M4</accession>
<evidence type="ECO:0000313" key="1">
    <source>
        <dbReference type="EMBL" id="KAI0302295.1"/>
    </source>
</evidence>
<comment type="caution">
    <text evidence="1">The sequence shown here is derived from an EMBL/GenBank/DDBJ whole genome shotgun (WGS) entry which is preliminary data.</text>
</comment>